<keyword evidence="3" id="KW-0812">Transmembrane</keyword>
<dbReference type="RefSeq" id="WP_184913408.1">
    <property type="nucleotide sequence ID" value="NZ_JACHJR010000001.1"/>
</dbReference>
<dbReference type="AlphaFoldDB" id="A0A7W7SBL0"/>
<keyword evidence="3" id="KW-0472">Membrane</keyword>
<feature type="domain" description="DUF4349" evidence="4">
    <location>
        <begin position="86"/>
        <end position="310"/>
    </location>
</feature>
<evidence type="ECO:0000256" key="2">
    <source>
        <dbReference type="SAM" id="MobiDB-lite"/>
    </source>
</evidence>
<dbReference type="Pfam" id="PF14257">
    <property type="entry name" value="DUF4349"/>
    <property type="match status" value="1"/>
</dbReference>
<dbReference type="Proteomes" id="UP000573327">
    <property type="component" value="Unassembled WGS sequence"/>
</dbReference>
<reference evidence="5 6" key="1">
    <citation type="submission" date="2020-08" db="EMBL/GenBank/DDBJ databases">
        <title>Sequencing the genomes of 1000 actinobacteria strains.</title>
        <authorList>
            <person name="Klenk H.-P."/>
        </authorList>
    </citation>
    <scope>NUCLEOTIDE SEQUENCE [LARGE SCALE GENOMIC DNA]</scope>
    <source>
        <strain evidence="5 6">DSM 44786</strain>
    </source>
</reference>
<keyword evidence="6" id="KW-1185">Reference proteome</keyword>
<gene>
    <name evidence="5" type="ORF">F4556_001941</name>
</gene>
<feature type="transmembrane region" description="Helical" evidence="3">
    <location>
        <begin position="287"/>
        <end position="311"/>
    </location>
</feature>
<comment type="caution">
    <text evidence="5">The sequence shown here is derived from an EMBL/GenBank/DDBJ whole genome shotgun (WGS) entry which is preliminary data.</text>
</comment>
<accession>A0A7W7SBL0</accession>
<dbReference type="EMBL" id="JACHJR010000001">
    <property type="protein sequence ID" value="MBB4946406.1"/>
    <property type="molecule type" value="Genomic_DNA"/>
</dbReference>
<keyword evidence="3" id="KW-1133">Transmembrane helix</keyword>
<feature type="region of interest" description="Disordered" evidence="2">
    <location>
        <begin position="33"/>
        <end position="78"/>
    </location>
</feature>
<feature type="coiled-coil region" evidence="1">
    <location>
        <begin position="173"/>
        <end position="237"/>
    </location>
</feature>
<sequence>MAGTGYGRRRAALAMAGAATTAAVLLSGCGASGGDGKAGSADMAAPQAQTQKVAEGAAPAAAGDAKPGAGGASVAPEGSTAATAPRLIAYTAQLTLRSKEMARTLEQARTLATTAGGYVAGEQLGGGKGGSGTAGDGVPTDARLTLKVPSAAYQQSLDRLAGLGEVLSRSSQADDLTQQVADVESRLKTQQASVDRVRKLMAEAKTLAEVVSLESELSRREAELESLQQRQQGLAARTSLSTITLQVYAESGPAPTTGKKEEQGFWGSVGGALGGGWNVLVAIVRGLLIAIAACAPFLLVLAPVGGLLWWLRRRAGARPAAPAVPVTEADPWATPEEPAE</sequence>
<name>A0A7W7SBL0_9ACTN</name>
<keyword evidence="1" id="KW-0175">Coiled coil</keyword>
<feature type="compositionally biased region" description="Low complexity" evidence="2">
    <location>
        <begin position="54"/>
        <end position="67"/>
    </location>
</feature>
<evidence type="ECO:0000259" key="4">
    <source>
        <dbReference type="Pfam" id="PF14257"/>
    </source>
</evidence>
<dbReference type="InterPro" id="IPR025645">
    <property type="entry name" value="DUF4349"/>
</dbReference>
<evidence type="ECO:0000256" key="3">
    <source>
        <dbReference type="SAM" id="Phobius"/>
    </source>
</evidence>
<evidence type="ECO:0000313" key="6">
    <source>
        <dbReference type="Proteomes" id="UP000573327"/>
    </source>
</evidence>
<protein>
    <recommendedName>
        <fullName evidence="4">DUF4349 domain-containing protein</fullName>
    </recommendedName>
</protein>
<evidence type="ECO:0000313" key="5">
    <source>
        <dbReference type="EMBL" id="MBB4946406.1"/>
    </source>
</evidence>
<evidence type="ECO:0000256" key="1">
    <source>
        <dbReference type="SAM" id="Coils"/>
    </source>
</evidence>
<proteinExistence type="predicted"/>
<organism evidence="5 6">
    <name type="scientific">Kitasatospora gansuensis</name>
    <dbReference type="NCBI Taxonomy" id="258050"/>
    <lineage>
        <taxon>Bacteria</taxon>
        <taxon>Bacillati</taxon>
        <taxon>Actinomycetota</taxon>
        <taxon>Actinomycetes</taxon>
        <taxon>Kitasatosporales</taxon>
        <taxon>Streptomycetaceae</taxon>
        <taxon>Kitasatospora</taxon>
    </lineage>
</organism>